<name>A2GAI4_TRIV3</name>
<dbReference type="VEuPathDB" id="TrichDB:TVAG_181740"/>
<dbReference type="KEGG" id="tva:75661287"/>
<feature type="domain" description="KANL2-like probable zinc-finger" evidence="14">
    <location>
        <begin position="127"/>
        <end position="160"/>
    </location>
</feature>
<evidence type="ECO:0000256" key="2">
    <source>
        <dbReference type="ARBA" id="ARBA00004173"/>
    </source>
</evidence>
<accession>A2GAI4</accession>
<evidence type="ECO:0000256" key="11">
    <source>
        <dbReference type="ARBA" id="ARBA00033378"/>
    </source>
</evidence>
<keyword evidence="5" id="KW-0597">Phosphoprotein</keyword>
<dbReference type="STRING" id="5722.A2GAI4"/>
<sequence length="177" mass="20749">MNQSVRYFLEGNEIDIPTEDPPSDAQDTKNPIDLKGKFKNFNSYKMYQAAGDVSYPESNEDRYLHLRQYYINQVKGEKQRAENETMSGAFKRIINDEPLEKIEGYYTLRQRWRQEMHEQIKDGKKICHCQNCINVALPGSDYCINHILEDKNQKLFIACPKCHRPHPFFSVCFTCGV</sequence>
<dbReference type="GO" id="GO:0005634">
    <property type="term" value="C:nucleus"/>
    <property type="evidence" value="ECO:0007669"/>
    <property type="project" value="UniProtKB-SubCell"/>
</dbReference>
<evidence type="ECO:0000256" key="6">
    <source>
        <dbReference type="ARBA" id="ARBA00022843"/>
    </source>
</evidence>
<keyword evidence="4" id="KW-1017">Isopeptide bond</keyword>
<dbReference type="PANTHER" id="PTHR13453">
    <property type="entry name" value="KAT8 REGULATORY NSL COMPLEX SUBUNIT 2"/>
    <property type="match status" value="1"/>
</dbReference>
<dbReference type="OrthoDB" id="5850696at2759"/>
<evidence type="ECO:0000313" key="16">
    <source>
        <dbReference type="Proteomes" id="UP000001542"/>
    </source>
</evidence>
<evidence type="ECO:0000256" key="8">
    <source>
        <dbReference type="ARBA" id="ARBA00023128"/>
    </source>
</evidence>
<dbReference type="VEuPathDB" id="TrichDB:TVAGG3_0570570"/>
<evidence type="ECO:0000256" key="9">
    <source>
        <dbReference type="ARBA" id="ARBA00023242"/>
    </source>
</evidence>
<evidence type="ECO:0000256" key="13">
    <source>
        <dbReference type="ARBA" id="ARBA00093543"/>
    </source>
</evidence>
<reference evidence="15" key="1">
    <citation type="submission" date="2006-10" db="EMBL/GenBank/DDBJ databases">
        <authorList>
            <person name="Amadeo P."/>
            <person name="Zhao Q."/>
            <person name="Wortman J."/>
            <person name="Fraser-Liggett C."/>
            <person name="Carlton J."/>
        </authorList>
    </citation>
    <scope>NUCLEOTIDE SEQUENCE</scope>
    <source>
        <strain evidence="15">G3</strain>
    </source>
</reference>
<keyword evidence="7" id="KW-0156">Chromatin regulator</keyword>
<keyword evidence="6" id="KW-0832">Ubl conjugation</keyword>
<dbReference type="InterPro" id="IPR025927">
    <property type="entry name" value="Znf_KANL2-like"/>
</dbReference>
<evidence type="ECO:0000259" key="14">
    <source>
        <dbReference type="Pfam" id="PF13891"/>
    </source>
</evidence>
<evidence type="ECO:0000256" key="7">
    <source>
        <dbReference type="ARBA" id="ARBA00022853"/>
    </source>
</evidence>
<gene>
    <name evidence="15" type="ORF">TVAG_181740</name>
</gene>
<evidence type="ECO:0000256" key="4">
    <source>
        <dbReference type="ARBA" id="ARBA00022499"/>
    </source>
</evidence>
<dbReference type="GO" id="GO:0006325">
    <property type="term" value="P:chromatin organization"/>
    <property type="evidence" value="ECO:0007669"/>
    <property type="project" value="UniProtKB-KW"/>
</dbReference>
<evidence type="ECO:0000256" key="1">
    <source>
        <dbReference type="ARBA" id="ARBA00004123"/>
    </source>
</evidence>
<comment type="subunit">
    <text evidence="13">Component of the NSL complex at least composed of KAT8/MOF, KANSL1, KANSL2, KANSL3, MCRS1, PHF20, OGT1/OGT, WDR5 and HCFC1.</text>
</comment>
<dbReference type="AlphaFoldDB" id="A2GAI4"/>
<organism evidence="15 16">
    <name type="scientific">Trichomonas vaginalis (strain ATCC PRA-98 / G3)</name>
    <dbReference type="NCBI Taxonomy" id="412133"/>
    <lineage>
        <taxon>Eukaryota</taxon>
        <taxon>Metamonada</taxon>
        <taxon>Parabasalia</taxon>
        <taxon>Trichomonadida</taxon>
        <taxon>Trichomonadidae</taxon>
        <taxon>Trichomonas</taxon>
    </lineage>
</organism>
<evidence type="ECO:0000256" key="12">
    <source>
        <dbReference type="ARBA" id="ARBA00093359"/>
    </source>
</evidence>
<dbReference type="Pfam" id="PF13891">
    <property type="entry name" value="zf-C3HC3H_KANSL2"/>
    <property type="match status" value="1"/>
</dbReference>
<reference evidence="15" key="2">
    <citation type="journal article" date="2007" name="Science">
        <title>Draft genome sequence of the sexually transmitted pathogen Trichomonas vaginalis.</title>
        <authorList>
            <person name="Carlton J.M."/>
            <person name="Hirt R.P."/>
            <person name="Silva J.C."/>
            <person name="Delcher A.L."/>
            <person name="Schatz M."/>
            <person name="Zhao Q."/>
            <person name="Wortman J.R."/>
            <person name="Bidwell S.L."/>
            <person name="Alsmark U.C.M."/>
            <person name="Besteiro S."/>
            <person name="Sicheritz-Ponten T."/>
            <person name="Noel C.J."/>
            <person name="Dacks J.B."/>
            <person name="Foster P.G."/>
            <person name="Simillion C."/>
            <person name="Van de Peer Y."/>
            <person name="Miranda-Saavedra D."/>
            <person name="Barton G.J."/>
            <person name="Westrop G.D."/>
            <person name="Mueller S."/>
            <person name="Dessi D."/>
            <person name="Fiori P.L."/>
            <person name="Ren Q."/>
            <person name="Paulsen I."/>
            <person name="Zhang H."/>
            <person name="Bastida-Corcuera F.D."/>
            <person name="Simoes-Barbosa A."/>
            <person name="Brown M.T."/>
            <person name="Hayes R.D."/>
            <person name="Mukherjee M."/>
            <person name="Okumura C.Y."/>
            <person name="Schneider R."/>
            <person name="Smith A.J."/>
            <person name="Vanacova S."/>
            <person name="Villalvazo M."/>
            <person name="Haas B.J."/>
            <person name="Pertea M."/>
            <person name="Feldblyum T.V."/>
            <person name="Utterback T.R."/>
            <person name="Shu C.L."/>
            <person name="Osoegawa K."/>
            <person name="de Jong P.J."/>
            <person name="Hrdy I."/>
            <person name="Horvathova L."/>
            <person name="Zubacova Z."/>
            <person name="Dolezal P."/>
            <person name="Malik S.B."/>
            <person name="Logsdon J.M. Jr."/>
            <person name="Henze K."/>
            <person name="Gupta A."/>
            <person name="Wang C.C."/>
            <person name="Dunne R.L."/>
            <person name="Upcroft J.A."/>
            <person name="Upcroft P."/>
            <person name="White O."/>
            <person name="Salzberg S.L."/>
            <person name="Tang P."/>
            <person name="Chiu C.-H."/>
            <person name="Lee Y.-S."/>
            <person name="Embley T.M."/>
            <person name="Coombs G.H."/>
            <person name="Mottram J.C."/>
            <person name="Tachezy J."/>
            <person name="Fraser-Liggett C.M."/>
            <person name="Johnson P.J."/>
        </authorList>
    </citation>
    <scope>NUCLEOTIDE SEQUENCE [LARGE SCALE GENOMIC DNA]</scope>
    <source>
        <strain evidence="15">G3</strain>
    </source>
</reference>
<comment type="subcellular location">
    <subcellularLocation>
        <location evidence="2">Mitochondrion</location>
    </subcellularLocation>
    <subcellularLocation>
        <location evidence="1">Nucleus</location>
    </subcellularLocation>
</comment>
<evidence type="ECO:0000256" key="10">
    <source>
        <dbReference type="ARBA" id="ARBA00032947"/>
    </source>
</evidence>
<keyword evidence="9" id="KW-0539">Nucleus</keyword>
<dbReference type="GO" id="GO:0044545">
    <property type="term" value="C:NSL complex"/>
    <property type="evidence" value="ECO:0000318"/>
    <property type="project" value="GO_Central"/>
</dbReference>
<evidence type="ECO:0000313" key="15">
    <source>
        <dbReference type="EMBL" id="EAX85832.1"/>
    </source>
</evidence>
<protein>
    <recommendedName>
        <fullName evidence="3">KAT8 regulatory NSL complex subunit 2</fullName>
    </recommendedName>
    <alternativeName>
        <fullName evidence="11">NSL complex protein NSL2</fullName>
    </alternativeName>
    <alternativeName>
        <fullName evidence="10">Non-specific lethal 2 homolog</fullName>
    </alternativeName>
</protein>
<dbReference type="RefSeq" id="XP_001298762.1">
    <property type="nucleotide sequence ID" value="XM_001298761.1"/>
</dbReference>
<evidence type="ECO:0000256" key="5">
    <source>
        <dbReference type="ARBA" id="ARBA00022553"/>
    </source>
</evidence>
<dbReference type="InParanoid" id="A2GAI4"/>
<dbReference type="Proteomes" id="UP000001542">
    <property type="component" value="Unassembled WGS sequence"/>
</dbReference>
<evidence type="ECO:0000256" key="3">
    <source>
        <dbReference type="ARBA" id="ARBA00015508"/>
    </source>
</evidence>
<dbReference type="EMBL" id="DS114818">
    <property type="protein sequence ID" value="EAX85832.1"/>
    <property type="molecule type" value="Genomic_DNA"/>
</dbReference>
<dbReference type="PANTHER" id="PTHR13453:SF1">
    <property type="entry name" value="KAT8 REGULATORY NSL COMPLEX SUBUNIT 2"/>
    <property type="match status" value="1"/>
</dbReference>
<dbReference type="InterPro" id="IPR026316">
    <property type="entry name" value="NSL2"/>
</dbReference>
<proteinExistence type="predicted"/>
<keyword evidence="16" id="KW-1185">Reference proteome</keyword>
<keyword evidence="8" id="KW-0496">Mitochondrion</keyword>
<dbReference type="GO" id="GO:0005739">
    <property type="term" value="C:mitochondrion"/>
    <property type="evidence" value="ECO:0007669"/>
    <property type="project" value="UniProtKB-SubCell"/>
</dbReference>
<comment type="function">
    <text evidence="12">Non-catalytic component of the NSL histone acetyltransferase complex, a multiprotein complex that mediates histone H4 acetylation at 'Lys-5'- and 'Lys-8' (H4K5ac and H4K8ac) at transcription start sites and promotes transcription initiation. Required for NSL complex stability and for transcription of intraciliary transport genes in both ciliated and non-ciliated cells by regulating histone H4 acetylation at 'Lys-5'- and 'Lys-12' (H4K5ac and H4K12ac). This is necessary for cilium assembly in ciliated cells and for organization of the microtubule cytoskeleton in non-ciliated cells. Required within the NSL complex to maintain nuclear architecture stability by promoting KAT8-mediated acetylation of lamin LMNA.</text>
</comment>